<organism evidence="2 3">
    <name type="scientific">Photinus pyralis</name>
    <name type="common">Common eastern firefly</name>
    <name type="synonym">Lampyris pyralis</name>
    <dbReference type="NCBI Taxonomy" id="7054"/>
    <lineage>
        <taxon>Eukaryota</taxon>
        <taxon>Metazoa</taxon>
        <taxon>Ecdysozoa</taxon>
        <taxon>Arthropoda</taxon>
        <taxon>Hexapoda</taxon>
        <taxon>Insecta</taxon>
        <taxon>Pterygota</taxon>
        <taxon>Neoptera</taxon>
        <taxon>Endopterygota</taxon>
        <taxon>Coleoptera</taxon>
        <taxon>Polyphaga</taxon>
        <taxon>Elateriformia</taxon>
        <taxon>Elateroidea</taxon>
        <taxon>Lampyridae</taxon>
        <taxon>Lampyrinae</taxon>
        <taxon>Photinus</taxon>
    </lineage>
</organism>
<dbReference type="SUPFAM" id="SSF56219">
    <property type="entry name" value="DNase I-like"/>
    <property type="match status" value="1"/>
</dbReference>
<evidence type="ECO:0000313" key="3">
    <source>
        <dbReference type="Proteomes" id="UP000327044"/>
    </source>
</evidence>
<dbReference type="InterPro" id="IPR036691">
    <property type="entry name" value="Endo/exonu/phosph_ase_sf"/>
</dbReference>
<dbReference type="Gene3D" id="3.60.10.10">
    <property type="entry name" value="Endonuclease/exonuclease/phosphatase"/>
    <property type="match status" value="1"/>
</dbReference>
<comment type="caution">
    <text evidence="2">The sequence shown here is derived from an EMBL/GenBank/DDBJ whole genome shotgun (WGS) entry which is preliminary data.</text>
</comment>
<dbReference type="Pfam" id="PF03372">
    <property type="entry name" value="Exo_endo_phos"/>
    <property type="match status" value="1"/>
</dbReference>
<gene>
    <name evidence="2" type="ORF">PPYR_15559</name>
</gene>
<evidence type="ECO:0000313" key="2">
    <source>
        <dbReference type="EMBL" id="KAB0790120.1"/>
    </source>
</evidence>
<dbReference type="InParanoid" id="A0A5N3ZYI2"/>
<dbReference type="GO" id="GO:0003824">
    <property type="term" value="F:catalytic activity"/>
    <property type="evidence" value="ECO:0007669"/>
    <property type="project" value="InterPro"/>
</dbReference>
<name>A0A5N3ZYI2_PHOPY</name>
<dbReference type="InterPro" id="IPR005135">
    <property type="entry name" value="Endo/exonuclease/phosphatase"/>
</dbReference>
<evidence type="ECO:0000259" key="1">
    <source>
        <dbReference type="Pfam" id="PF03372"/>
    </source>
</evidence>
<proteinExistence type="predicted"/>
<accession>A0A5N3ZYI2</accession>
<dbReference type="EMBL" id="VVIM01001893">
    <property type="protein sequence ID" value="KAB0790120.1"/>
    <property type="molecule type" value="Genomic_DNA"/>
</dbReference>
<protein>
    <recommendedName>
        <fullName evidence="1">Endonuclease/exonuclease/phosphatase domain-containing protein</fullName>
    </recommendedName>
</protein>
<reference evidence="2 3" key="1">
    <citation type="journal article" date="2018" name="Elife">
        <title>Firefly genomes illuminate parallel origins of bioluminescence in beetles.</title>
        <authorList>
            <person name="Fallon T.R."/>
            <person name="Lower S.E."/>
            <person name="Chang C.H."/>
            <person name="Bessho-Uehara M."/>
            <person name="Martin G.J."/>
            <person name="Bewick A.J."/>
            <person name="Behringer M."/>
            <person name="Debat H.J."/>
            <person name="Wong I."/>
            <person name="Day J.C."/>
            <person name="Suvorov A."/>
            <person name="Silva C.J."/>
            <person name="Stanger-Hall K.F."/>
            <person name="Hall D.W."/>
            <person name="Schmitz R.J."/>
            <person name="Nelson D.R."/>
            <person name="Lewis S.M."/>
            <person name="Shigenobu S."/>
            <person name="Bybee S.M."/>
            <person name="Larracuente A.M."/>
            <person name="Oba Y."/>
            <person name="Weng J.K."/>
        </authorList>
    </citation>
    <scope>NUCLEOTIDE SEQUENCE [LARGE SCALE GENOMIC DNA]</scope>
    <source>
        <strain evidence="2">1611_PpyrPB1</strain>
        <tissue evidence="2">Whole body</tissue>
    </source>
</reference>
<feature type="non-terminal residue" evidence="2">
    <location>
        <position position="90"/>
    </location>
</feature>
<feature type="domain" description="Endonuclease/exonuclease/phosphatase" evidence="1">
    <location>
        <begin position="6"/>
        <end position="78"/>
    </location>
</feature>
<dbReference type="Proteomes" id="UP000327044">
    <property type="component" value="Unassembled WGS sequence"/>
</dbReference>
<keyword evidence="3" id="KW-1185">Reference proteome</keyword>
<dbReference type="AlphaFoldDB" id="A0A5N3ZYI2"/>
<sequence length="90" mass="10409">MTEKIIQWNCNGVVQKYCDLKTLLTNQEPVCVCLQETHLKHRQPYQLKDYNIIRKDDVIDDRARGGVAILTRQDVRFQPILLNTGLQAVA</sequence>